<reference evidence="1 2" key="1">
    <citation type="submission" date="2018-11" db="EMBL/GenBank/DDBJ databases">
        <authorList>
            <person name="Ye M.-Q."/>
            <person name="Du Z.-J."/>
        </authorList>
    </citation>
    <scope>NUCLEOTIDE SEQUENCE [LARGE SCALE GENOMIC DNA]</scope>
    <source>
        <strain evidence="1 2">U0105</strain>
    </source>
</reference>
<gene>
    <name evidence="1" type="ORF">DRW07_07880</name>
</gene>
<dbReference type="AlphaFoldDB" id="A0A3N5YNX4"/>
<dbReference type="OrthoDB" id="8455288at2"/>
<accession>A0A3N5YNX4</accession>
<dbReference type="Gene3D" id="1.10.238.160">
    <property type="match status" value="1"/>
</dbReference>
<comment type="caution">
    <text evidence="1">The sequence shown here is derived from an EMBL/GenBank/DDBJ whole genome shotgun (WGS) entry which is preliminary data.</text>
</comment>
<sequence length="72" mass="8417">MVILMSNKAITPRWLRMKQLSDYTGFSPAYLYKLISLGKFPASKKIDPKISVWERTVVDEWMDSQVEHQEAL</sequence>
<organism evidence="1 2">
    <name type="scientific">Alteromonas sediminis</name>
    <dbReference type="NCBI Taxonomy" id="2259342"/>
    <lineage>
        <taxon>Bacteria</taxon>
        <taxon>Pseudomonadati</taxon>
        <taxon>Pseudomonadota</taxon>
        <taxon>Gammaproteobacteria</taxon>
        <taxon>Alteromonadales</taxon>
        <taxon>Alteromonadaceae</taxon>
        <taxon>Alteromonas/Salinimonas group</taxon>
        <taxon>Alteromonas</taxon>
    </lineage>
</organism>
<dbReference type="Proteomes" id="UP000275281">
    <property type="component" value="Unassembled WGS sequence"/>
</dbReference>
<evidence type="ECO:0000313" key="1">
    <source>
        <dbReference type="EMBL" id="RPJ67431.1"/>
    </source>
</evidence>
<dbReference type="InterPro" id="IPR010260">
    <property type="entry name" value="AlpA"/>
</dbReference>
<proteinExistence type="predicted"/>
<dbReference type="Pfam" id="PF05930">
    <property type="entry name" value="Phage_AlpA"/>
    <property type="match status" value="1"/>
</dbReference>
<keyword evidence="2" id="KW-1185">Reference proteome</keyword>
<protein>
    <submittedName>
        <fullName evidence="1">AlpA family phage regulatory protein</fullName>
    </submittedName>
</protein>
<dbReference type="EMBL" id="RPOK01000002">
    <property type="protein sequence ID" value="RPJ67431.1"/>
    <property type="molecule type" value="Genomic_DNA"/>
</dbReference>
<evidence type="ECO:0000313" key="2">
    <source>
        <dbReference type="Proteomes" id="UP000275281"/>
    </source>
</evidence>
<name>A0A3N5YNX4_9ALTE</name>